<reference evidence="2" key="1">
    <citation type="submission" date="2022-11" db="UniProtKB">
        <authorList>
            <consortium name="WormBaseParasite"/>
        </authorList>
    </citation>
    <scope>IDENTIFICATION</scope>
</reference>
<evidence type="ECO:0000313" key="2">
    <source>
        <dbReference type="WBParaSite" id="ES5_v2.g11956.t1"/>
    </source>
</evidence>
<organism evidence="1 2">
    <name type="scientific">Panagrolaimus sp. ES5</name>
    <dbReference type="NCBI Taxonomy" id="591445"/>
    <lineage>
        <taxon>Eukaryota</taxon>
        <taxon>Metazoa</taxon>
        <taxon>Ecdysozoa</taxon>
        <taxon>Nematoda</taxon>
        <taxon>Chromadorea</taxon>
        <taxon>Rhabditida</taxon>
        <taxon>Tylenchina</taxon>
        <taxon>Panagrolaimomorpha</taxon>
        <taxon>Panagrolaimoidea</taxon>
        <taxon>Panagrolaimidae</taxon>
        <taxon>Panagrolaimus</taxon>
    </lineage>
</organism>
<protein>
    <submittedName>
        <fullName evidence="2">Protein kinase domain-containing protein</fullName>
    </submittedName>
</protein>
<dbReference type="Proteomes" id="UP000887579">
    <property type="component" value="Unplaced"/>
</dbReference>
<proteinExistence type="predicted"/>
<accession>A0AC34F4I8</accession>
<evidence type="ECO:0000313" key="1">
    <source>
        <dbReference type="Proteomes" id="UP000887579"/>
    </source>
</evidence>
<sequence>MKLIFLNAVTCVTVVLMFLKTSHGQLVDAMAVGIIDNDPMIISICDIALKDARAAGICTQPVILYNATGCDNSFKATGTANAGEMVYRKAIRALIADDCNVETQEIARLSYFWNIPVFLRSGNSLGIFNSALYPTSIQFDDTTAISIALTIKSLAFILNESKMVLVGPKQTNMKNVPLYVGIQEYLKQISTINITNVLAMEEANWIIVIDGTFVELTRAVDKLNLASLGQDYTVVLICNNVAEYCAKSLKTAASTVLMLTPDYPNYALINAAFTNKTAGYNSDFFHEYYMTYLACYGVCVGVRQAGSMTGTSVANAFKSTQITQFPYGPIEFDAAGIRLPQYSLSWQNKNGTLQVAYMAYFTKTTCVQNRCFEVSLTSVNDKIWNNTRNPNLDPCVYNGGCVNYVPYIIGGGVAILLIAIMIMFFFYRRQRRLDAFRMHWKIVRTSIKVIENKQSSVKGKGGNPDATTLSSKRRQIPAYAILETTKAEFIALKHMSHIRFGKDELNYIMDLKRINHDNLTNFIGICYNDGDKFYILHNLVERASLEDYVFDSDFKLDETFRSAFLRDILKGLGYLHKSPVGYHGLLSLSNCLIDANWVLKLTNFGVTKLLHNLIESNNLKVIENIPFELYYAIAPEHLQGVALGKSYPRGDHYGDLYSFGIILYQILFRIGPYEKTTYGHKELFHKIANDSLRPLIEDFTPQEKTLVEIMEECWKSVPSQRPKVRAISQVISAAFQSTKGNLVDQMIRMNEKHAQNLESIVAERGAMLVEAQEQTDRLLCEILP</sequence>
<name>A0AC34F4I8_9BILA</name>
<dbReference type="WBParaSite" id="ES5_v2.g11956.t1">
    <property type="protein sequence ID" value="ES5_v2.g11956.t1"/>
    <property type="gene ID" value="ES5_v2.g11956"/>
</dbReference>